<gene>
    <name evidence="3" type="ORF">FHX50_000316</name>
</gene>
<dbReference type="PROSITE" id="PS51372">
    <property type="entry name" value="PRD_2"/>
    <property type="match status" value="2"/>
</dbReference>
<reference evidence="3 4" key="1">
    <citation type="submission" date="2020-08" db="EMBL/GenBank/DDBJ databases">
        <title>Sequencing the genomes of 1000 actinobacteria strains.</title>
        <authorList>
            <person name="Klenk H.-P."/>
        </authorList>
    </citation>
    <scope>NUCLEOTIDE SEQUENCE [LARGE SCALE GENOMIC DNA]</scope>
    <source>
        <strain evidence="3 4">DSM 23040</strain>
    </source>
</reference>
<feature type="domain" description="PRD" evidence="2">
    <location>
        <begin position="61"/>
        <end position="169"/>
    </location>
</feature>
<dbReference type="InterPro" id="IPR050661">
    <property type="entry name" value="BglG_antiterminators"/>
</dbReference>
<evidence type="ECO:0000313" key="3">
    <source>
        <dbReference type="EMBL" id="MBB3022068.1"/>
    </source>
</evidence>
<dbReference type="PANTHER" id="PTHR30185:SF15">
    <property type="entry name" value="CRYPTIC BETA-GLUCOSIDE BGL OPERON ANTITERMINATOR"/>
    <property type="match status" value="1"/>
</dbReference>
<evidence type="ECO:0000256" key="1">
    <source>
        <dbReference type="ARBA" id="ARBA00022737"/>
    </source>
</evidence>
<dbReference type="GO" id="GO:0003723">
    <property type="term" value="F:RNA binding"/>
    <property type="evidence" value="ECO:0007669"/>
    <property type="project" value="InterPro"/>
</dbReference>
<name>A0A839QQY2_9MICO</name>
<dbReference type="SUPFAM" id="SSF63520">
    <property type="entry name" value="PTS-regulatory domain, PRD"/>
    <property type="match status" value="2"/>
</dbReference>
<dbReference type="InterPro" id="IPR036634">
    <property type="entry name" value="PRD_sf"/>
</dbReference>
<organism evidence="3 4">
    <name type="scientific">Helcobacillus massiliensis</name>
    <dbReference type="NCBI Taxonomy" id="521392"/>
    <lineage>
        <taxon>Bacteria</taxon>
        <taxon>Bacillati</taxon>
        <taxon>Actinomycetota</taxon>
        <taxon>Actinomycetes</taxon>
        <taxon>Micrococcales</taxon>
        <taxon>Dermabacteraceae</taxon>
        <taxon>Helcobacillus</taxon>
    </lineage>
</organism>
<protein>
    <submittedName>
        <fullName evidence="3">Beta-glucoside operon transcriptional antiterminator</fullName>
    </submittedName>
</protein>
<dbReference type="Pfam" id="PF03123">
    <property type="entry name" value="CAT_RBD"/>
    <property type="match status" value="1"/>
</dbReference>
<keyword evidence="4" id="KW-1185">Reference proteome</keyword>
<accession>A0A839QQY2</accession>
<comment type="caution">
    <text evidence="3">The sequence shown here is derived from an EMBL/GenBank/DDBJ whole genome shotgun (WGS) entry which is preliminary data.</text>
</comment>
<dbReference type="Gene3D" id="2.30.24.10">
    <property type="entry name" value="CAT RNA-binding domain"/>
    <property type="match status" value="1"/>
</dbReference>
<evidence type="ECO:0000259" key="2">
    <source>
        <dbReference type="PROSITE" id="PS51372"/>
    </source>
</evidence>
<proteinExistence type="predicted"/>
<dbReference type="PANTHER" id="PTHR30185">
    <property type="entry name" value="CRYPTIC BETA-GLUCOSIDE BGL OPERON ANTITERMINATOR"/>
    <property type="match status" value="1"/>
</dbReference>
<dbReference type="InterPro" id="IPR036650">
    <property type="entry name" value="CAT_RNA-bd_dom_sf"/>
</dbReference>
<dbReference type="SMART" id="SM01061">
    <property type="entry name" value="CAT_RBD"/>
    <property type="match status" value="1"/>
</dbReference>
<dbReference type="GO" id="GO:0006355">
    <property type="term" value="P:regulation of DNA-templated transcription"/>
    <property type="evidence" value="ECO:0007669"/>
    <property type="project" value="InterPro"/>
</dbReference>
<keyword evidence="1" id="KW-0677">Repeat</keyword>
<dbReference type="SUPFAM" id="SSF50151">
    <property type="entry name" value="SacY-like RNA-binding domain"/>
    <property type="match status" value="1"/>
</dbReference>
<dbReference type="AlphaFoldDB" id="A0A839QQY2"/>
<dbReference type="InterPro" id="IPR004341">
    <property type="entry name" value="CAT_RNA-bd_dom"/>
</dbReference>
<dbReference type="InterPro" id="IPR011608">
    <property type="entry name" value="PRD"/>
</dbReference>
<dbReference type="Pfam" id="PF00874">
    <property type="entry name" value="PRD"/>
    <property type="match status" value="2"/>
</dbReference>
<dbReference type="Proteomes" id="UP000568050">
    <property type="component" value="Unassembled WGS sequence"/>
</dbReference>
<dbReference type="Gene3D" id="1.10.1790.10">
    <property type="entry name" value="PRD domain"/>
    <property type="match status" value="2"/>
</dbReference>
<sequence length="284" mass="30846">MKVLRVLNNNIVLSRDPSGSAVILTGSGLGFRARPGDAVDPAKISQTFVPADGRDPDHLAQLLAELHPGIARAVLNALRQVDEKLAQSVTLVVAIADHIAGAAARRASGDDEPAYPLEPEVRALYPQELDRARTILRLINDQVEQPLEDSEATAIALHLVNASFAHQGDLAFTYRMTGVIQQMLAVIESRFGVELEQSTVNTARFITHVRYLFARIQQGKQLEEVSSVIGQSIRDAYPEAVRVAEQLASIVSLRFGESLTADEVSYLALHVARITTSAEAVQRA</sequence>
<dbReference type="RefSeq" id="WP_183373828.1">
    <property type="nucleotide sequence ID" value="NZ_CBCSFZ010000015.1"/>
</dbReference>
<feature type="domain" description="PRD" evidence="2">
    <location>
        <begin position="171"/>
        <end position="281"/>
    </location>
</feature>
<dbReference type="EMBL" id="JACHWP010000001">
    <property type="protein sequence ID" value="MBB3022068.1"/>
    <property type="molecule type" value="Genomic_DNA"/>
</dbReference>
<evidence type="ECO:0000313" key="4">
    <source>
        <dbReference type="Proteomes" id="UP000568050"/>
    </source>
</evidence>